<evidence type="ECO:0000313" key="10">
    <source>
        <dbReference type="Proteomes" id="UP001583186"/>
    </source>
</evidence>
<feature type="transmembrane region" description="Helical" evidence="7">
    <location>
        <begin position="121"/>
        <end position="141"/>
    </location>
</feature>
<dbReference type="Pfam" id="PF07690">
    <property type="entry name" value="MFS_1"/>
    <property type="match status" value="1"/>
</dbReference>
<evidence type="ECO:0000256" key="1">
    <source>
        <dbReference type="ARBA" id="ARBA00004141"/>
    </source>
</evidence>
<feature type="transmembrane region" description="Helical" evidence="7">
    <location>
        <begin position="177"/>
        <end position="199"/>
    </location>
</feature>
<evidence type="ECO:0000259" key="8">
    <source>
        <dbReference type="PROSITE" id="PS50850"/>
    </source>
</evidence>
<evidence type="ECO:0000313" key="9">
    <source>
        <dbReference type="EMBL" id="KAL1888703.1"/>
    </source>
</evidence>
<feature type="transmembrane region" description="Helical" evidence="7">
    <location>
        <begin position="304"/>
        <end position="329"/>
    </location>
</feature>
<dbReference type="CDD" id="cd17325">
    <property type="entry name" value="MFS_MdtG_SLC18_like"/>
    <property type="match status" value="1"/>
</dbReference>
<dbReference type="InterPro" id="IPR020846">
    <property type="entry name" value="MFS_dom"/>
</dbReference>
<evidence type="ECO:0000256" key="5">
    <source>
        <dbReference type="ARBA" id="ARBA00023136"/>
    </source>
</evidence>
<proteinExistence type="predicted"/>
<protein>
    <recommendedName>
        <fullName evidence="8">Major facilitator superfamily (MFS) profile domain-containing protein</fullName>
    </recommendedName>
</protein>
<reference evidence="9 10" key="1">
    <citation type="journal article" date="2024" name="IMA Fungus">
        <title>IMA Genome - F19 : A genome assembly and annotation guide to empower mycologists, including annotated draft genome sequences of Ceratocystis pirilliformis, Diaporthe australafricana, Fusarium ophioides, Paecilomyces lecythidis, and Sporothrix stenoceras.</title>
        <authorList>
            <person name="Aylward J."/>
            <person name="Wilson A.M."/>
            <person name="Visagie C.M."/>
            <person name="Spraker J."/>
            <person name="Barnes I."/>
            <person name="Buitendag C."/>
            <person name="Ceriani C."/>
            <person name="Del Mar Angel L."/>
            <person name="du Plessis D."/>
            <person name="Fuchs T."/>
            <person name="Gasser K."/>
            <person name="Kramer D."/>
            <person name="Li W."/>
            <person name="Munsamy K."/>
            <person name="Piso A."/>
            <person name="Price J.L."/>
            <person name="Sonnekus B."/>
            <person name="Thomas C."/>
            <person name="van der Nest A."/>
            <person name="van Dijk A."/>
            <person name="van Heerden A."/>
            <person name="van Vuuren N."/>
            <person name="Yilmaz N."/>
            <person name="Duong T.A."/>
            <person name="van der Merwe N.A."/>
            <person name="Wingfield M.J."/>
            <person name="Wingfield B.D."/>
        </authorList>
    </citation>
    <scope>NUCLEOTIDE SEQUENCE [LARGE SCALE GENOMIC DNA]</scope>
    <source>
        <strain evidence="9 10">CMW 5346</strain>
    </source>
</reference>
<dbReference type="SUPFAM" id="SSF103473">
    <property type="entry name" value="MFS general substrate transporter"/>
    <property type="match status" value="1"/>
</dbReference>
<feature type="transmembrane region" description="Helical" evidence="7">
    <location>
        <begin position="205"/>
        <end position="224"/>
    </location>
</feature>
<feature type="transmembrane region" description="Helical" evidence="7">
    <location>
        <begin position="473"/>
        <end position="495"/>
    </location>
</feature>
<organism evidence="9 10">
    <name type="scientific">Sporothrix stenoceras</name>
    <dbReference type="NCBI Taxonomy" id="5173"/>
    <lineage>
        <taxon>Eukaryota</taxon>
        <taxon>Fungi</taxon>
        <taxon>Dikarya</taxon>
        <taxon>Ascomycota</taxon>
        <taxon>Pezizomycotina</taxon>
        <taxon>Sordariomycetes</taxon>
        <taxon>Sordariomycetidae</taxon>
        <taxon>Ophiostomatales</taxon>
        <taxon>Ophiostomataceae</taxon>
        <taxon>Sporothrix</taxon>
    </lineage>
</organism>
<dbReference type="PANTHER" id="PTHR23506:SF23">
    <property type="entry name" value="GH10249P"/>
    <property type="match status" value="1"/>
</dbReference>
<keyword evidence="10" id="KW-1185">Reference proteome</keyword>
<dbReference type="Gene3D" id="1.20.1250.20">
    <property type="entry name" value="MFS general substrate transporter like domains"/>
    <property type="match status" value="2"/>
</dbReference>
<dbReference type="EMBL" id="JAWCUI010000087">
    <property type="protein sequence ID" value="KAL1888703.1"/>
    <property type="molecule type" value="Genomic_DNA"/>
</dbReference>
<sequence>MKAMSSLRRALTWPKRPTAAEASATTTSSPGKPPFALRYRSSTPFIVGTVCFAIFTDIFLYGLVVPVMPYAMTERAGIPHDDIQRWNTILVATYGIALFVGSPISGIYADHTSSRRWPLMLGLIALGASTVLLCVGRSIGVFIAGRILQGFSAAVVWSVGLALLADTMGRRIGLAMGYVAISLSGGLLFAPLIGGAVYAGSGYYAVYYVAFGLIVLDILLRLLLIEKKIARKWIKEEDLVADTATDVPAVDEEAAAGTGTAAVPTTSRIASRVTSHVTDNGLPPTPPEKSTFQRICILFRSRRLIFALLGCLIDAGIMTAFDTVLPLYVQETFNWSSTAAGLIFFALFIPPLILSPPVGLLADRWGAKWLSLSGFIALVPLLVCLRFVDHNTTHQKILLGALLSLIGVALTFSNVPLMAEISFTIEAEEERNPGVWGSKGVYGIGYGLFNTAFALGSAGGSLLAGFIHTEYSWATMAWVTSIWCGVGILAVAYGVGEFRVGPPAKPKYNNVMDAAAGVLSEKTATAPAPTPVPVAGLEAENAPDQTAAAAATAAENTKTTDN</sequence>
<dbReference type="InterPro" id="IPR011701">
    <property type="entry name" value="MFS"/>
</dbReference>
<feature type="transmembrane region" description="Helical" evidence="7">
    <location>
        <begin position="400"/>
        <end position="419"/>
    </location>
</feature>
<dbReference type="PROSITE" id="PS50850">
    <property type="entry name" value="MFS"/>
    <property type="match status" value="1"/>
</dbReference>
<feature type="compositionally biased region" description="Low complexity" evidence="6">
    <location>
        <begin position="19"/>
        <end position="29"/>
    </location>
</feature>
<keyword evidence="2" id="KW-0813">Transport</keyword>
<dbReference type="InterPro" id="IPR050930">
    <property type="entry name" value="MFS_Vesicular_Transporter"/>
</dbReference>
<evidence type="ECO:0000256" key="6">
    <source>
        <dbReference type="SAM" id="MobiDB-lite"/>
    </source>
</evidence>
<feature type="transmembrane region" description="Helical" evidence="7">
    <location>
        <begin position="88"/>
        <end position="109"/>
    </location>
</feature>
<comment type="subcellular location">
    <subcellularLocation>
        <location evidence="1">Membrane</location>
        <topology evidence="1">Multi-pass membrane protein</topology>
    </subcellularLocation>
</comment>
<feature type="transmembrane region" description="Helical" evidence="7">
    <location>
        <begin position="147"/>
        <end position="165"/>
    </location>
</feature>
<name>A0ABR3YLJ2_9PEZI</name>
<keyword evidence="5 7" id="KW-0472">Membrane</keyword>
<evidence type="ECO:0000256" key="2">
    <source>
        <dbReference type="ARBA" id="ARBA00022448"/>
    </source>
</evidence>
<evidence type="ECO:0000256" key="4">
    <source>
        <dbReference type="ARBA" id="ARBA00022989"/>
    </source>
</evidence>
<evidence type="ECO:0000256" key="3">
    <source>
        <dbReference type="ARBA" id="ARBA00022692"/>
    </source>
</evidence>
<dbReference type="PANTHER" id="PTHR23506">
    <property type="entry name" value="GH10249P"/>
    <property type="match status" value="1"/>
</dbReference>
<feature type="region of interest" description="Disordered" evidence="6">
    <location>
        <begin position="525"/>
        <end position="562"/>
    </location>
</feature>
<gene>
    <name evidence="9" type="ORF">Sste5346_009409</name>
</gene>
<feature type="transmembrane region" description="Helical" evidence="7">
    <location>
        <begin position="45"/>
        <end position="68"/>
    </location>
</feature>
<feature type="transmembrane region" description="Helical" evidence="7">
    <location>
        <begin position="369"/>
        <end position="388"/>
    </location>
</feature>
<feature type="transmembrane region" description="Helical" evidence="7">
    <location>
        <begin position="341"/>
        <end position="362"/>
    </location>
</feature>
<evidence type="ECO:0000256" key="7">
    <source>
        <dbReference type="SAM" id="Phobius"/>
    </source>
</evidence>
<accession>A0ABR3YLJ2</accession>
<dbReference type="Proteomes" id="UP001583186">
    <property type="component" value="Unassembled WGS sequence"/>
</dbReference>
<feature type="transmembrane region" description="Helical" evidence="7">
    <location>
        <begin position="440"/>
        <end position="467"/>
    </location>
</feature>
<keyword evidence="4 7" id="KW-1133">Transmembrane helix</keyword>
<keyword evidence="3 7" id="KW-0812">Transmembrane</keyword>
<dbReference type="InterPro" id="IPR036259">
    <property type="entry name" value="MFS_trans_sf"/>
</dbReference>
<feature type="region of interest" description="Disordered" evidence="6">
    <location>
        <begin position="1"/>
        <end position="30"/>
    </location>
</feature>
<feature type="domain" description="Major facilitator superfamily (MFS) profile" evidence="8">
    <location>
        <begin position="46"/>
        <end position="499"/>
    </location>
</feature>
<comment type="caution">
    <text evidence="9">The sequence shown here is derived from an EMBL/GenBank/DDBJ whole genome shotgun (WGS) entry which is preliminary data.</text>
</comment>